<keyword evidence="7 8" id="KW-0472">Membrane</keyword>
<evidence type="ECO:0000256" key="6">
    <source>
        <dbReference type="ARBA" id="ARBA00022989"/>
    </source>
</evidence>
<evidence type="ECO:0000256" key="2">
    <source>
        <dbReference type="ARBA" id="ARBA00009617"/>
    </source>
</evidence>
<dbReference type="GO" id="GO:0008643">
    <property type="term" value="P:carbohydrate transport"/>
    <property type="evidence" value="ECO:0007669"/>
    <property type="project" value="InterPro"/>
</dbReference>
<feature type="transmembrane region" description="Helical" evidence="8">
    <location>
        <begin position="49"/>
        <end position="67"/>
    </location>
</feature>
<evidence type="ECO:0000256" key="8">
    <source>
        <dbReference type="SAM" id="Phobius"/>
    </source>
</evidence>
<dbReference type="Gene3D" id="1.20.1250.20">
    <property type="entry name" value="MFS general substrate transporter like domains"/>
    <property type="match status" value="1"/>
</dbReference>
<dbReference type="Pfam" id="PF13347">
    <property type="entry name" value="MFS_2"/>
    <property type="match status" value="1"/>
</dbReference>
<organism evidence="9 10">
    <name type="scientific">Candidatus Abyssobacteria bacterium SURF_17</name>
    <dbReference type="NCBI Taxonomy" id="2093361"/>
    <lineage>
        <taxon>Bacteria</taxon>
        <taxon>Pseudomonadati</taxon>
        <taxon>Candidatus Hydrogenedentota</taxon>
        <taxon>Candidatus Abyssobacteria</taxon>
    </lineage>
</organism>
<dbReference type="PROSITE" id="PS00872">
    <property type="entry name" value="NA_GALACTOSIDE_SYMP"/>
    <property type="match status" value="1"/>
</dbReference>
<dbReference type="InterPro" id="IPR036259">
    <property type="entry name" value="MFS_trans_sf"/>
</dbReference>
<evidence type="ECO:0000256" key="1">
    <source>
        <dbReference type="ARBA" id="ARBA00004651"/>
    </source>
</evidence>
<evidence type="ECO:0000256" key="4">
    <source>
        <dbReference type="ARBA" id="ARBA00022475"/>
    </source>
</evidence>
<sequence>MMESHSLTERERIPLAVKIAYGGAEGASSLAFTVIAIFFLIFLTDVAGIAPSIAGGILFAANIWDAITDPAMGIISDRTRSRYGRRRPYLLGVAVPFGVVFWLLFSVPPLEGSALVLY</sequence>
<proteinExistence type="inferred from homology"/>
<dbReference type="InterPro" id="IPR039672">
    <property type="entry name" value="MFS_2"/>
</dbReference>
<gene>
    <name evidence="9" type="ORF">C4532_01820</name>
</gene>
<protein>
    <recommendedName>
        <fullName evidence="11">MFS transporter</fullName>
    </recommendedName>
</protein>
<comment type="subcellular location">
    <subcellularLocation>
        <location evidence="1">Cell membrane</location>
        <topology evidence="1">Multi-pass membrane protein</topology>
    </subcellularLocation>
</comment>
<evidence type="ECO:0000256" key="7">
    <source>
        <dbReference type="ARBA" id="ARBA00023136"/>
    </source>
</evidence>
<dbReference type="PANTHER" id="PTHR11328">
    <property type="entry name" value="MAJOR FACILITATOR SUPERFAMILY DOMAIN-CONTAINING PROTEIN"/>
    <property type="match status" value="1"/>
</dbReference>
<dbReference type="EMBL" id="QZKI01000013">
    <property type="protein sequence ID" value="RJP74578.1"/>
    <property type="molecule type" value="Genomic_DNA"/>
</dbReference>
<evidence type="ECO:0000256" key="5">
    <source>
        <dbReference type="ARBA" id="ARBA00022692"/>
    </source>
</evidence>
<dbReference type="Proteomes" id="UP000285961">
    <property type="component" value="Unassembled WGS sequence"/>
</dbReference>
<name>A0A419F824_9BACT</name>
<keyword evidence="3" id="KW-0813">Transport</keyword>
<evidence type="ECO:0000313" key="9">
    <source>
        <dbReference type="EMBL" id="RJP74578.1"/>
    </source>
</evidence>
<comment type="similarity">
    <text evidence="2">Belongs to the sodium:galactoside symporter (TC 2.A.2) family.</text>
</comment>
<dbReference type="GO" id="GO:0005886">
    <property type="term" value="C:plasma membrane"/>
    <property type="evidence" value="ECO:0007669"/>
    <property type="project" value="UniProtKB-SubCell"/>
</dbReference>
<dbReference type="PANTHER" id="PTHR11328:SF24">
    <property type="entry name" value="MAJOR FACILITATOR SUPERFAMILY (MFS) PROFILE DOMAIN-CONTAINING PROTEIN"/>
    <property type="match status" value="1"/>
</dbReference>
<feature type="transmembrane region" description="Helical" evidence="8">
    <location>
        <begin position="21"/>
        <end position="43"/>
    </location>
</feature>
<dbReference type="GO" id="GO:0015293">
    <property type="term" value="F:symporter activity"/>
    <property type="evidence" value="ECO:0007669"/>
    <property type="project" value="InterPro"/>
</dbReference>
<keyword evidence="6 8" id="KW-1133">Transmembrane helix</keyword>
<reference evidence="9 10" key="1">
    <citation type="journal article" date="2017" name="ISME J.">
        <title>Energy and carbon metabolisms in a deep terrestrial subsurface fluid microbial community.</title>
        <authorList>
            <person name="Momper L."/>
            <person name="Jungbluth S.P."/>
            <person name="Lee M.D."/>
            <person name="Amend J.P."/>
        </authorList>
    </citation>
    <scope>NUCLEOTIDE SEQUENCE [LARGE SCALE GENOMIC DNA]</scope>
    <source>
        <strain evidence="9">SURF_17</strain>
    </source>
</reference>
<dbReference type="GO" id="GO:0006814">
    <property type="term" value="P:sodium ion transport"/>
    <property type="evidence" value="ECO:0007669"/>
    <property type="project" value="InterPro"/>
</dbReference>
<keyword evidence="4" id="KW-1003">Cell membrane</keyword>
<comment type="caution">
    <text evidence="9">The sequence shown here is derived from an EMBL/GenBank/DDBJ whole genome shotgun (WGS) entry which is preliminary data.</text>
</comment>
<evidence type="ECO:0000313" key="10">
    <source>
        <dbReference type="Proteomes" id="UP000285961"/>
    </source>
</evidence>
<dbReference type="AlphaFoldDB" id="A0A419F824"/>
<evidence type="ECO:0000256" key="3">
    <source>
        <dbReference type="ARBA" id="ARBA00022448"/>
    </source>
</evidence>
<accession>A0A419F824</accession>
<evidence type="ECO:0008006" key="11">
    <source>
        <dbReference type="Google" id="ProtNLM"/>
    </source>
</evidence>
<dbReference type="InterPro" id="IPR018043">
    <property type="entry name" value="Na/Gal_symport_CS"/>
</dbReference>
<feature type="transmembrane region" description="Helical" evidence="8">
    <location>
        <begin position="88"/>
        <end position="105"/>
    </location>
</feature>
<dbReference type="SUPFAM" id="SSF103473">
    <property type="entry name" value="MFS general substrate transporter"/>
    <property type="match status" value="1"/>
</dbReference>
<keyword evidence="5 8" id="KW-0812">Transmembrane</keyword>